<feature type="region of interest" description="Disordered" evidence="5">
    <location>
        <begin position="1"/>
        <end position="25"/>
    </location>
</feature>
<feature type="compositionally biased region" description="Polar residues" evidence="5">
    <location>
        <begin position="152"/>
        <end position="165"/>
    </location>
</feature>
<evidence type="ECO:0000256" key="4">
    <source>
        <dbReference type="ARBA" id="ARBA00023242"/>
    </source>
</evidence>
<feature type="region of interest" description="Disordered" evidence="5">
    <location>
        <begin position="128"/>
        <end position="165"/>
    </location>
</feature>
<feature type="region of interest" description="Disordered" evidence="5">
    <location>
        <begin position="460"/>
        <end position="491"/>
    </location>
</feature>
<name>A0A420IIR6_9PEZI</name>
<reference evidence="6 7" key="1">
    <citation type="journal article" date="2018" name="BMC Genomics">
        <title>Comparative genome analyses reveal sequence features reflecting distinct modes of host-adaptation between dicot and monocot powdery mildew.</title>
        <authorList>
            <person name="Wu Y."/>
            <person name="Ma X."/>
            <person name="Pan Z."/>
            <person name="Kale S.D."/>
            <person name="Song Y."/>
            <person name="King H."/>
            <person name="Zhang Q."/>
            <person name="Presley C."/>
            <person name="Deng X."/>
            <person name="Wei C.I."/>
            <person name="Xiao S."/>
        </authorList>
    </citation>
    <scope>NUCLEOTIDE SEQUENCE [LARGE SCALE GENOMIC DNA]</scope>
    <source>
        <strain evidence="6">UMSG1</strain>
    </source>
</reference>
<dbReference type="GO" id="GO:0003677">
    <property type="term" value="F:DNA binding"/>
    <property type="evidence" value="ECO:0007669"/>
    <property type="project" value="InterPro"/>
</dbReference>
<feature type="compositionally biased region" description="Polar residues" evidence="5">
    <location>
        <begin position="379"/>
        <end position="401"/>
    </location>
</feature>
<comment type="caution">
    <text evidence="6">The sequence shown here is derived from an EMBL/GenBank/DDBJ whole genome shotgun (WGS) entry which is preliminary data.</text>
</comment>
<evidence type="ECO:0000256" key="2">
    <source>
        <dbReference type="ARBA" id="ARBA00022478"/>
    </source>
</evidence>
<keyword evidence="2" id="KW-0240">DNA-directed RNA polymerase</keyword>
<dbReference type="EMBL" id="MCBS01023981">
    <property type="protein sequence ID" value="RKF74407.1"/>
    <property type="molecule type" value="Genomic_DNA"/>
</dbReference>
<evidence type="ECO:0000313" key="7">
    <source>
        <dbReference type="Proteomes" id="UP000285326"/>
    </source>
</evidence>
<protein>
    <recommendedName>
        <fullName evidence="8">DNA-directed RNA polymerase III RPC4</fullName>
    </recommendedName>
</protein>
<feature type="compositionally biased region" description="Polar residues" evidence="5">
    <location>
        <begin position="284"/>
        <end position="300"/>
    </location>
</feature>
<evidence type="ECO:0000256" key="1">
    <source>
        <dbReference type="ARBA" id="ARBA00004123"/>
    </source>
</evidence>
<evidence type="ECO:0008006" key="8">
    <source>
        <dbReference type="Google" id="ProtNLM"/>
    </source>
</evidence>
<dbReference type="GO" id="GO:0005666">
    <property type="term" value="C:RNA polymerase III complex"/>
    <property type="evidence" value="ECO:0007669"/>
    <property type="project" value="InterPro"/>
</dbReference>
<dbReference type="PANTHER" id="PTHR13408:SF0">
    <property type="entry name" value="DNA-DIRECTED RNA POLYMERASE III SUBUNIT RPC4"/>
    <property type="match status" value="1"/>
</dbReference>
<dbReference type="InterPro" id="IPR007811">
    <property type="entry name" value="RPC4"/>
</dbReference>
<sequence>MPPKTSSQPNRTRGQASLADFDSNPTAEISATVHKIPNVPAINHLTENIGNSSTHSAEALDLELNVSKPTNRTRGIRGRARSSTTTPAVSRFKPKNVRRSATELAELAHKEDARKIAAIAEHAREQARLARGRGKQRGRGDTMGRGRGTIGSASSIFGVTPESLRNNSGMMSVRSGGASGGGGSVTSTRISVNNRETGKYKPDASGGTDSRGNTTYFTPQYPGEDDDVIRVDIENINLVSDEEDNLEYARDRKILNEGRVVSRGSLRPVRLYREEHKERVTIVNTTSKPSVGLNTTSQDEPSIGLNAASQDDNDEDEGLFVIDNRRSSSNVNQKIENINTDRKDRESSLEPKIKQEPALDQSFSLVEPSPIIPQPEISTGSILESKQSNQNSLDTSSTLNKSELKGDPVLKVEPGLDKNSRQLIKQYGKKFVLQTEEDRAEYERHLEDVLILANELGGLQESNQSRFQDADGDEKMQDSNNPQEEQQDKKEGRLYLFQFPPVLPGLYNPSTEENSSSSVKIKQENNEGIQDSGMTSSIQKEKAIAKDGNTPTLMKGAVKLEAEDEELGSSSINQIKVDISKRSELVNEEGFIGKLVVRESGRVELSWGGTNLLLGRGVDAGFLTTGVIVDSIERGPKGGGVPEGRALGMGQIMGKFVVTPDWQSMT</sequence>
<proteinExistence type="predicted"/>
<comment type="subcellular location">
    <subcellularLocation>
        <location evidence="1">Nucleus</location>
    </subcellularLocation>
</comment>
<feature type="region of interest" description="Disordered" evidence="5">
    <location>
        <begin position="284"/>
        <end position="315"/>
    </location>
</feature>
<feature type="compositionally biased region" description="Polar residues" evidence="5">
    <location>
        <begin position="1"/>
        <end position="15"/>
    </location>
</feature>
<feature type="compositionally biased region" description="Basic and acidic residues" evidence="5">
    <location>
        <begin position="339"/>
        <end position="357"/>
    </location>
</feature>
<feature type="compositionally biased region" description="Basic and acidic residues" evidence="5">
    <location>
        <begin position="402"/>
        <end position="414"/>
    </location>
</feature>
<dbReference type="GO" id="GO:0042797">
    <property type="term" value="P:tRNA transcription by RNA polymerase III"/>
    <property type="evidence" value="ECO:0007669"/>
    <property type="project" value="TreeGrafter"/>
</dbReference>
<keyword evidence="4" id="KW-0539">Nucleus</keyword>
<evidence type="ECO:0000256" key="5">
    <source>
        <dbReference type="SAM" id="MobiDB-lite"/>
    </source>
</evidence>
<keyword evidence="3" id="KW-0804">Transcription</keyword>
<dbReference type="AlphaFoldDB" id="A0A420IIR6"/>
<organism evidence="6 7">
    <name type="scientific">Golovinomyces cichoracearum</name>
    <dbReference type="NCBI Taxonomy" id="62708"/>
    <lineage>
        <taxon>Eukaryota</taxon>
        <taxon>Fungi</taxon>
        <taxon>Dikarya</taxon>
        <taxon>Ascomycota</taxon>
        <taxon>Pezizomycotina</taxon>
        <taxon>Leotiomycetes</taxon>
        <taxon>Erysiphales</taxon>
        <taxon>Erysiphaceae</taxon>
        <taxon>Golovinomyces</taxon>
    </lineage>
</organism>
<evidence type="ECO:0000256" key="3">
    <source>
        <dbReference type="ARBA" id="ARBA00023163"/>
    </source>
</evidence>
<dbReference type="Pfam" id="PF05132">
    <property type="entry name" value="RNA_pol_Rpc4"/>
    <property type="match status" value="1"/>
</dbReference>
<feature type="region of interest" description="Disordered" evidence="5">
    <location>
        <begin position="331"/>
        <end position="414"/>
    </location>
</feature>
<evidence type="ECO:0000313" key="6">
    <source>
        <dbReference type="EMBL" id="RKF74407.1"/>
    </source>
</evidence>
<gene>
    <name evidence="6" type="ORF">GcM1_239033</name>
</gene>
<accession>A0A420IIR6</accession>
<dbReference type="PANTHER" id="PTHR13408">
    <property type="entry name" value="DNA-DIRECTED RNA POLYMERASE III"/>
    <property type="match status" value="1"/>
</dbReference>
<dbReference type="Proteomes" id="UP000285326">
    <property type="component" value="Unassembled WGS sequence"/>
</dbReference>